<dbReference type="AlphaFoldDB" id="A1WYF2"/>
<evidence type="ECO:0000313" key="2">
    <source>
        <dbReference type="Proteomes" id="UP000000647"/>
    </source>
</evidence>
<reference evidence="2" key="1">
    <citation type="submission" date="2006-12" db="EMBL/GenBank/DDBJ databases">
        <title>Complete sequence of Halorhodospira halophila SL1.</title>
        <authorList>
            <consortium name="US DOE Joint Genome Institute"/>
            <person name="Copeland A."/>
            <person name="Lucas S."/>
            <person name="Lapidus A."/>
            <person name="Barry K."/>
            <person name="Detter J.C."/>
            <person name="Glavina del Rio T."/>
            <person name="Hammon N."/>
            <person name="Israni S."/>
            <person name="Dalin E."/>
            <person name="Tice H."/>
            <person name="Pitluck S."/>
            <person name="Saunders E."/>
            <person name="Brettin T."/>
            <person name="Bruce D."/>
            <person name="Han C."/>
            <person name="Tapia R."/>
            <person name="Schmutz J."/>
            <person name="Larimer F."/>
            <person name="Land M."/>
            <person name="Hauser L."/>
            <person name="Kyrpides N."/>
            <person name="Mikhailova N."/>
            <person name="Hoff W."/>
            <person name="Richardson P."/>
        </authorList>
    </citation>
    <scope>NUCLEOTIDE SEQUENCE [LARGE SCALE GENOMIC DNA]</scope>
    <source>
        <strain evidence="2">DSM 244 / SL1</strain>
    </source>
</reference>
<dbReference type="InterPro" id="IPR014174">
    <property type="entry name" value="CRISPR-assoc_prot_Cas6/Cmx6"/>
</dbReference>
<dbReference type="KEGG" id="hha:Hhal_1950"/>
<keyword evidence="2" id="KW-1185">Reference proteome</keyword>
<evidence type="ECO:0008006" key="3">
    <source>
        <dbReference type="Google" id="ProtNLM"/>
    </source>
</evidence>
<gene>
    <name evidence="1" type="ordered locus">Hhal_1950</name>
</gene>
<sequence length="244" mass="25932">MYPFRDIEQRAARGCTRDSHHGAEAAVYWETEEEQAPELAEAVDVAFPLRGRVLPEAYAVPLADALAPRLAPLLDPGEVGIRVTHLPTSGHGWWRTPDQPILLPRRSRLVLRVARAHADAVAGLAGAGLDVAGEALELGGSRLSELPAAPTVYAHRVLGPDGGAVAESALLAAARQELAEMDIHPKRLLCGRQETLVTPDGPAVTRSLLVDGMGPEAGRRLQARGLGSGRCWGCGLFLPHKAVT</sequence>
<dbReference type="STRING" id="349124.Hhal_1950"/>
<protein>
    <recommendedName>
        <fullName evidence="3">CRISPR-associated protein, Cas6-related protein</fullName>
    </recommendedName>
</protein>
<accession>A1WYF2</accession>
<dbReference type="eggNOG" id="ENOG502Z8Q5">
    <property type="taxonomic scope" value="Bacteria"/>
</dbReference>
<reference evidence="1 2" key="2">
    <citation type="journal article" date="2013" name="Stand. Genomic Sci.">
        <title>Complete genome sequence of Halorhodospira halophila SL1.</title>
        <authorList>
            <person name="Challacombe J.F."/>
            <person name="Majid S."/>
            <person name="Deole R."/>
            <person name="Brettin T.S."/>
            <person name="Bruce D."/>
            <person name="Delano S.F."/>
            <person name="Detter J.C."/>
            <person name="Gleasner C.D."/>
            <person name="Han C.S."/>
            <person name="Misra M."/>
            <person name="Reitenga K.G."/>
            <person name="Mikhailova N."/>
            <person name="Woyke T."/>
            <person name="Pitluck S."/>
            <person name="Nolan M."/>
            <person name="Land M.L."/>
            <person name="Saunders E."/>
            <person name="Tapia R."/>
            <person name="Lapidus A."/>
            <person name="Ivanova N."/>
            <person name="Hoff W.D."/>
        </authorList>
    </citation>
    <scope>NUCLEOTIDE SEQUENCE [LARGE SCALE GENOMIC DNA]</scope>
    <source>
        <strain evidence="2">DSM 244 / SL1</strain>
    </source>
</reference>
<name>A1WYF2_HALHL</name>
<dbReference type="Proteomes" id="UP000000647">
    <property type="component" value="Chromosome"/>
</dbReference>
<organism evidence="1 2">
    <name type="scientific">Halorhodospira halophila (strain DSM 244 / SL1)</name>
    <name type="common">Ectothiorhodospira halophila (strain DSM 244 / SL1)</name>
    <dbReference type="NCBI Taxonomy" id="349124"/>
    <lineage>
        <taxon>Bacteria</taxon>
        <taxon>Pseudomonadati</taxon>
        <taxon>Pseudomonadota</taxon>
        <taxon>Gammaproteobacteria</taxon>
        <taxon>Chromatiales</taxon>
        <taxon>Ectothiorhodospiraceae</taxon>
        <taxon>Halorhodospira</taxon>
    </lineage>
</organism>
<dbReference type="HOGENOM" id="CLU_096068_1_0_6"/>
<dbReference type="EMBL" id="CP000544">
    <property type="protein sequence ID" value="ABM62714.1"/>
    <property type="molecule type" value="Genomic_DNA"/>
</dbReference>
<dbReference type="CDD" id="cd09733">
    <property type="entry name" value="Cas6-I-III"/>
    <property type="match status" value="1"/>
</dbReference>
<evidence type="ECO:0000313" key="1">
    <source>
        <dbReference type="EMBL" id="ABM62714.1"/>
    </source>
</evidence>
<dbReference type="OrthoDB" id="9779370at2"/>
<proteinExistence type="predicted"/>
<dbReference type="Pfam" id="PF09559">
    <property type="entry name" value="Cas6"/>
    <property type="match status" value="1"/>
</dbReference>